<feature type="region of interest" description="Disordered" evidence="1">
    <location>
        <begin position="1"/>
        <end position="25"/>
    </location>
</feature>
<dbReference type="AlphaFoldDB" id="A0A2R6NLV2"/>
<proteinExistence type="predicted"/>
<organism evidence="2 3">
    <name type="scientific">Hermanssonia centrifuga</name>
    <dbReference type="NCBI Taxonomy" id="98765"/>
    <lineage>
        <taxon>Eukaryota</taxon>
        <taxon>Fungi</taxon>
        <taxon>Dikarya</taxon>
        <taxon>Basidiomycota</taxon>
        <taxon>Agaricomycotina</taxon>
        <taxon>Agaricomycetes</taxon>
        <taxon>Polyporales</taxon>
        <taxon>Meruliaceae</taxon>
        <taxon>Hermanssonia</taxon>
    </lineage>
</organism>
<feature type="region of interest" description="Disordered" evidence="1">
    <location>
        <begin position="78"/>
        <end position="97"/>
    </location>
</feature>
<sequence length="97" mass="10955">MRVDSHTPNESEFQATGIHVDPLAPNSTTLKHRERFLPHLRLSPTFGFSVYQGIFGLYAFVSEEEYSGELLQRNRTLSNAASSLQSEKRSVANSNRE</sequence>
<dbReference type="EMBL" id="MLYV02001095">
    <property type="protein sequence ID" value="PSR73240.1"/>
    <property type="molecule type" value="Genomic_DNA"/>
</dbReference>
<keyword evidence="3" id="KW-1185">Reference proteome</keyword>
<reference evidence="2 3" key="1">
    <citation type="submission" date="2018-02" db="EMBL/GenBank/DDBJ databases">
        <title>Genome sequence of the basidiomycete white-rot fungus Phlebia centrifuga.</title>
        <authorList>
            <person name="Granchi Z."/>
            <person name="Peng M."/>
            <person name="de Vries R.P."/>
            <person name="Hilden K."/>
            <person name="Makela M.R."/>
            <person name="Grigoriev I."/>
            <person name="Riley R."/>
        </authorList>
    </citation>
    <scope>NUCLEOTIDE SEQUENCE [LARGE SCALE GENOMIC DNA]</scope>
    <source>
        <strain evidence="2 3">FBCC195</strain>
    </source>
</reference>
<name>A0A2R6NLV2_9APHY</name>
<evidence type="ECO:0000256" key="1">
    <source>
        <dbReference type="SAM" id="MobiDB-lite"/>
    </source>
</evidence>
<evidence type="ECO:0000313" key="2">
    <source>
        <dbReference type="EMBL" id="PSR73240.1"/>
    </source>
</evidence>
<feature type="compositionally biased region" description="Basic and acidic residues" evidence="1">
    <location>
        <begin position="86"/>
        <end position="97"/>
    </location>
</feature>
<gene>
    <name evidence="2" type="ORF">PHLCEN_2v10900</name>
</gene>
<evidence type="ECO:0000313" key="3">
    <source>
        <dbReference type="Proteomes" id="UP000186601"/>
    </source>
</evidence>
<dbReference type="Proteomes" id="UP000186601">
    <property type="component" value="Unassembled WGS sequence"/>
</dbReference>
<accession>A0A2R6NLV2</accession>
<protein>
    <submittedName>
        <fullName evidence="2">Uncharacterized protein</fullName>
    </submittedName>
</protein>
<comment type="caution">
    <text evidence="2">The sequence shown here is derived from an EMBL/GenBank/DDBJ whole genome shotgun (WGS) entry which is preliminary data.</text>
</comment>